<dbReference type="EMBL" id="GL377311">
    <property type="protein sequence ID" value="EFI93433.1"/>
    <property type="molecule type" value="Genomic_DNA"/>
</dbReference>
<evidence type="ECO:0000313" key="5">
    <source>
        <dbReference type="EMBL" id="EFI93433.1"/>
    </source>
</evidence>
<dbReference type="Pfam" id="PF11894">
    <property type="entry name" value="Nup192"/>
    <property type="match status" value="1"/>
</dbReference>
<evidence type="ECO:0000256" key="4">
    <source>
        <dbReference type="ARBA" id="ARBA00023242"/>
    </source>
</evidence>
<keyword evidence="3" id="KW-0813">Transport</keyword>
<reference evidence="5 6" key="1">
    <citation type="journal article" date="2010" name="Nat. Biotechnol.">
        <title>Genome sequence of the model mushroom Schizophyllum commune.</title>
        <authorList>
            <person name="Ohm R.A."/>
            <person name="de Jong J.F."/>
            <person name="Lugones L.G."/>
            <person name="Aerts A."/>
            <person name="Kothe E."/>
            <person name="Stajich J.E."/>
            <person name="de Vries R.P."/>
            <person name="Record E."/>
            <person name="Levasseur A."/>
            <person name="Baker S.E."/>
            <person name="Bartholomew K.A."/>
            <person name="Coutinho P.M."/>
            <person name="Erdmann S."/>
            <person name="Fowler T.J."/>
            <person name="Gathman A.C."/>
            <person name="Lombard V."/>
            <person name="Henrissat B."/>
            <person name="Knabe N."/>
            <person name="Kuees U."/>
            <person name="Lilly W.W."/>
            <person name="Lindquist E."/>
            <person name="Lucas S."/>
            <person name="Magnuson J.K."/>
            <person name="Piumi F."/>
            <person name="Raudaskoski M."/>
            <person name="Salamov A."/>
            <person name="Schmutz J."/>
            <person name="Schwarze F.W.M.R."/>
            <person name="vanKuyk P.A."/>
            <person name="Horton J.S."/>
            <person name="Grigoriev I.V."/>
            <person name="Woesten H.A.B."/>
        </authorList>
    </citation>
    <scope>NUCLEOTIDE SEQUENCE [LARGE SCALE GENOMIC DNA]</scope>
    <source>
        <strain evidence="6">H4-8 / FGSC 9210</strain>
    </source>
</reference>
<dbReference type="HOGENOM" id="CLU_001071_0_0_1"/>
<organism evidence="6">
    <name type="scientific">Schizophyllum commune (strain H4-8 / FGSC 9210)</name>
    <name type="common">Split gill fungus</name>
    <dbReference type="NCBI Taxonomy" id="578458"/>
    <lineage>
        <taxon>Eukaryota</taxon>
        <taxon>Fungi</taxon>
        <taxon>Dikarya</taxon>
        <taxon>Basidiomycota</taxon>
        <taxon>Agaricomycotina</taxon>
        <taxon>Agaricomycetes</taxon>
        <taxon>Agaricomycetidae</taxon>
        <taxon>Agaricales</taxon>
        <taxon>Schizophyllaceae</taxon>
        <taxon>Schizophyllum</taxon>
    </lineage>
</organism>
<dbReference type="eggNOG" id="KOG1835">
    <property type="taxonomic scope" value="Eukaryota"/>
</dbReference>
<accession>D8QFK7</accession>
<comment type="subcellular location">
    <subcellularLocation>
        <location evidence="1">Nucleus</location>
    </subcellularLocation>
</comment>
<comment type="similarity">
    <text evidence="2">Belongs to the NUP186/NUP192/NUP205 family.</text>
</comment>
<dbReference type="VEuPathDB" id="FungiDB:SCHCODRAFT_02070248"/>
<dbReference type="InParanoid" id="D8QFK7"/>
<dbReference type="InterPro" id="IPR021827">
    <property type="entry name" value="Nup186/Nup192/Nup205"/>
</dbReference>
<proteinExistence type="inferred from homology"/>
<keyword evidence="4" id="KW-0539">Nucleus</keyword>
<dbReference type="STRING" id="578458.D8QFK7"/>
<evidence type="ECO:0000256" key="2">
    <source>
        <dbReference type="ARBA" id="ARBA00005892"/>
    </source>
</evidence>
<evidence type="ECO:0000313" key="6">
    <source>
        <dbReference type="Proteomes" id="UP000007431"/>
    </source>
</evidence>
<sequence length="2061" mass="227947">MEQIPRLKSLLLSIANGATAPNLEQDVFNALNASKDQLIRIFDVGARNTAEKKELEAGRMHIKDSQRALNREFVQQALFLAQELDCSEAYVTEILWEVQNEYHNDDPLRWIELSVAVFHRRRRDLAHCLELLFDLVKLSGDDRSSLRVWARNELIGSPSTVSFPARLMKELENLTNLIARTEVARRNARSNTMATGPGLPTGTFALGADVLTARIESLRSERRTIALVLCAVLANDFFGPSDIKTIVDWLAERPNDPLTYYMLTALFTVIEPSEEPFRQALPRDASLVSHMSQKLAPTTRWKDTGLKGAILLKWTLFLTDARHLDEKLEARPGLTADELESQTYNAIYAGAFQFLTCVMLHLERQRTPSTRDFDLSQAQLDQREPPPDAFRPLMYATFQSLVRSTISYASPVIRKIKQKQEDRGLARGDRQKAPEEQRNDIPTLFAFIGQLYSALPPDSALPFWGSEPLAGVKSLHEQMEVETGKLPNFLQFAVWQTPVPPVGQPHADASMAIALYDMLSGLAHGPQCSELAYNFMARATGDVVAGGMLATGSSGGQGVSWAAIFNTLEYWVNLGPPRTAQAQSLIPGASFLGQASAYQPQPVQQPPKPISISLGEVLLAQAFLRFTATVVRDSLNVRDMMARHVQFHGRHAIQDMAVLITLAVPLELKASLFETLAAFAEPGGGSEGTEICMGIWTAMEKEQVIDVRGPTGPSALAVPPTKGVEVELEEIEVPNKVFPETMGFLRLLTTLAHTPKRISARDRALDAEKLNTVPPTLGQPYRHPGIGPYVRFVVDTVFANVHSREYKNPSDRWEINDLCLCFIERQLASFAPERLTEVGEDAAALRAIVENLVVHPGYELAVRLLSDTPLRTTILRYTVDGIDGLASELGQEPFFCSSLIRVVRIIQRVLEIQDVFLDVLVPLLADAGDVSKVSAHVHPRSYYTRFDQALSFNVAYVPSLARCMAAPQYGELVLLAMKIISSLASSHYLPNLATLIERSSESEEILAGLVQILRSDSMQDVQEAEDYASQVTGAGALDPLTDSASLEQAIRLAALDLFVENTKTERKFPNVAHLFLFSQLLPTRKGIEDAHALGAKTTCFHAILELVNHAMPKVGDKGKAPAIEGATAPGTPLFLALPGLAEKCYQVILNLCQHPRTSEVTMRYLRSHDHFFARQLAAMRNYVPETVLEPSVGIQYPDGTQIQTTVHELSAFLRLRAIVFDLAALDVHEVVSKGRVSAATTTLEVLFGNDTEVAQDIWGLHPFHDIGQTNIRVVEFVQSLAFEVFDHLQVDPLKLTFLAELDLASCFRKDAHGCDIVDRAALISLLTRAKAILWAKGAIADNQDSVKLGQEVFYILESCAVENHRREIGYAMANAYAAWARLLNIVLHRCFSRLSPDRRESALFELVHVLPPIAASAQVQAETAVVLAETILTCVVKLRENRHNQAMFDMDALPPERLLAICRSILGCIVNSGHNELVRGNLYAALINYLQLAQPQRGAPTPSEPPLALSLLSSVATREVANGSVVNGRSTSQVELGTVALVKTIVDRLTAIVSRDAISGTEVWKTVAFILLDALQGLSKADKQQAILSALSRHGILANFVQGLKEADAFLQGVLKPEPDDLNPLYVYEAKMSLFTQMALTRQGAERLLESRLIAILTECDYLDARPEADQAFMDQDSFLPSAIHRYHQLFMPALQVLNAMIVTLGDKHATAANAILEFITTHHATIAILIKTDVESLSLSTVEELHLIVSLCTRVLPYVEKEQLASPTTAFGSLHAAVLNLASRCICNSRWIKFVTPQTETEGVWAGVHGEGLAPRSKFDDAVQRKSRLLRHALISYLGVASGFTEEDLTLVLSPLTALPRSEEQRGQFSAAVPTLGDALQALNELCTEVQEAFTQLRYVAAELATRDTVRVDNVEEIVRDIDPKVLRGLEIGRKRALICREYERIQDSLRDDAKLVLTTTEMLLLLLWRHASHYVEHPAASQSQLRSSLAQSIRFLSIPPADEMRMDVYAKLAPALQRLEGLDTVRFLFRSEWQSNQMYIGIMLARLRGLTEVGVLTEA</sequence>
<evidence type="ECO:0000256" key="1">
    <source>
        <dbReference type="ARBA" id="ARBA00004123"/>
    </source>
</evidence>
<dbReference type="Proteomes" id="UP000007431">
    <property type="component" value="Unassembled WGS sequence"/>
</dbReference>
<dbReference type="OMA" id="WSQMFAE"/>
<protein>
    <recommendedName>
        <fullName evidence="7">Nucleoporin Nup186/Nup192/Nup205</fullName>
    </recommendedName>
</protein>
<dbReference type="PANTHER" id="PTHR31344">
    <property type="entry name" value="NUCLEAR PORE COMPLEX PROTEIN NUP205"/>
    <property type="match status" value="1"/>
</dbReference>
<keyword evidence="6" id="KW-1185">Reference proteome</keyword>
<dbReference type="GO" id="GO:0044611">
    <property type="term" value="C:nuclear pore inner ring"/>
    <property type="evidence" value="ECO:0007669"/>
    <property type="project" value="TreeGrafter"/>
</dbReference>
<evidence type="ECO:0008006" key="7">
    <source>
        <dbReference type="Google" id="ProtNLM"/>
    </source>
</evidence>
<dbReference type="FunCoup" id="D8QFK7">
    <property type="interactions" value="484"/>
</dbReference>
<gene>
    <name evidence="5" type="ORF">SCHCODRAFT_60529</name>
</gene>
<evidence type="ECO:0000256" key="3">
    <source>
        <dbReference type="ARBA" id="ARBA00022448"/>
    </source>
</evidence>
<name>D8QFK7_SCHCM</name>
<dbReference type="GO" id="GO:0017056">
    <property type="term" value="F:structural constituent of nuclear pore"/>
    <property type="evidence" value="ECO:0007669"/>
    <property type="project" value="TreeGrafter"/>
</dbReference>
<dbReference type="GO" id="GO:0006999">
    <property type="term" value="P:nuclear pore organization"/>
    <property type="evidence" value="ECO:0007669"/>
    <property type="project" value="TreeGrafter"/>
</dbReference>
<dbReference type="PANTHER" id="PTHR31344:SF0">
    <property type="entry name" value="NUCLEAR PORE COMPLEX PROTEIN NUP205"/>
    <property type="match status" value="1"/>
</dbReference>